<dbReference type="EMBL" id="JAKFHA010000041">
    <property type="protein sequence ID" value="MCF2532977.1"/>
    <property type="molecule type" value="Genomic_DNA"/>
</dbReference>
<accession>A0AA41QA28</accession>
<proteinExistence type="predicted"/>
<dbReference type="RefSeq" id="WP_235057747.1">
    <property type="nucleotide sequence ID" value="NZ_JAKFHA010000041.1"/>
</dbReference>
<name>A0AA41QA28_9ACTN</name>
<reference evidence="2" key="1">
    <citation type="submission" date="2022-01" db="EMBL/GenBank/DDBJ databases">
        <title>Genome-Based Taxonomic Classification of the Phylum Actinobacteria.</title>
        <authorList>
            <person name="Gao Y."/>
        </authorList>
    </citation>
    <scope>NUCLEOTIDE SEQUENCE</scope>
    <source>
        <strain evidence="2">KLBMP 8922</strain>
    </source>
</reference>
<sequence length="144" mass="15169">MDVTAVLLLLIGLALGAALGVLWARGQASGRIARLEAEQAAALDAVAPAERAQEQPARRMRDLRLVEDDLAVPAQVEQTARALSAPRAGRLRRGREAAALAATDRGPGSVLAGDRTRRRGSRPAGPLGRLGTDQLRMYACSSLL</sequence>
<organism evidence="2 3">
    <name type="scientific">Yinghuangia soli</name>
    <dbReference type="NCBI Taxonomy" id="2908204"/>
    <lineage>
        <taxon>Bacteria</taxon>
        <taxon>Bacillati</taxon>
        <taxon>Actinomycetota</taxon>
        <taxon>Actinomycetes</taxon>
        <taxon>Kitasatosporales</taxon>
        <taxon>Streptomycetaceae</taxon>
        <taxon>Yinghuangia</taxon>
    </lineage>
</organism>
<gene>
    <name evidence="2" type="ORF">LZ495_37990</name>
</gene>
<evidence type="ECO:0000313" key="3">
    <source>
        <dbReference type="Proteomes" id="UP001165378"/>
    </source>
</evidence>
<dbReference type="Proteomes" id="UP001165378">
    <property type="component" value="Unassembled WGS sequence"/>
</dbReference>
<dbReference type="AlphaFoldDB" id="A0AA41QA28"/>
<evidence type="ECO:0000313" key="2">
    <source>
        <dbReference type="EMBL" id="MCF2532977.1"/>
    </source>
</evidence>
<feature type="region of interest" description="Disordered" evidence="1">
    <location>
        <begin position="94"/>
        <end position="130"/>
    </location>
</feature>
<keyword evidence="3" id="KW-1185">Reference proteome</keyword>
<protein>
    <submittedName>
        <fullName evidence="2">Uncharacterized protein</fullName>
    </submittedName>
</protein>
<comment type="caution">
    <text evidence="2">The sequence shown here is derived from an EMBL/GenBank/DDBJ whole genome shotgun (WGS) entry which is preliminary data.</text>
</comment>
<evidence type="ECO:0000256" key="1">
    <source>
        <dbReference type="SAM" id="MobiDB-lite"/>
    </source>
</evidence>
<feature type="compositionally biased region" description="Low complexity" evidence="1">
    <location>
        <begin position="97"/>
        <end position="106"/>
    </location>
</feature>